<dbReference type="GO" id="GO:0005829">
    <property type="term" value="C:cytosol"/>
    <property type="evidence" value="ECO:0007669"/>
    <property type="project" value="TreeGrafter"/>
</dbReference>
<evidence type="ECO:0000256" key="1">
    <source>
        <dbReference type="ARBA" id="ARBA00022490"/>
    </source>
</evidence>
<dbReference type="Gene3D" id="3.40.50.620">
    <property type="entry name" value="HUPs"/>
    <property type="match status" value="2"/>
</dbReference>
<dbReference type="EMBL" id="CP144521">
    <property type="protein sequence ID" value="WWC68416.1"/>
    <property type="molecule type" value="Genomic_DNA"/>
</dbReference>
<dbReference type="STRING" id="1296096.A0A1B9I543"/>
<keyword evidence="6" id="KW-1185">Reference proteome</keyword>
<dbReference type="GO" id="GO:0002143">
    <property type="term" value="P:tRNA wobble position uridine thiolation"/>
    <property type="evidence" value="ECO:0007669"/>
    <property type="project" value="TreeGrafter"/>
</dbReference>
<comment type="subcellular location">
    <subcellularLocation>
        <location evidence="3">Cytoplasm</location>
    </subcellularLocation>
</comment>
<sequence>MSCGDIPDGLATEEQGEALMPRKKKIQRFDKSLCQKCRESKSMYIIRNVTYCKPCFEYSLFTRFIRTLHPILKTEAALNLKEKDKKQSRIALNQGGTRPDTTNGSILIGLSGGSSSISLLNMLIEREYIGKGDDKKIDRTKGEKQPVWNKGYIIHVDFSDLIDDSNSQDRSDILKQWVESKENELVWIGLKAYDVYDANLKNKIRKIVGLSEEKEFESSGIAVDLKNPDLPIFPIASSSSSTSTPLDQLRSILATLPPASRPSLLSSILNSLITVTSDIIPNVSHVLLGETSTRQAQRLISGTALGKGYTLPLELAVTNKPYSKYTILKPMKDITIKEVSIYTHLKGLNSIVRNDRKWDYSGPISKKDSRGKDHTRSLESLTEQFIANLGVTHPATVSTINRTGDKLTFTGEKQKGISCPVCQMPVDPNALEWKSRTALTSLPSKANVETVVSEIDQGLDEGKQGRLATLLCYACLTTFTPPTVVSKVIREEATPVQLPIWVEQNLNGRHEMGRNEMRDEIKDFLISEE</sequence>
<dbReference type="GO" id="GO:0016779">
    <property type="term" value="F:nucleotidyltransferase activity"/>
    <property type="evidence" value="ECO:0007669"/>
    <property type="project" value="UniProtKB-UniRule"/>
</dbReference>
<dbReference type="OrthoDB" id="25129at2759"/>
<reference evidence="5" key="2">
    <citation type="submission" date="2013-07" db="EMBL/GenBank/DDBJ databases">
        <authorList>
            <consortium name="The Broad Institute Genome Sequencing Platform"/>
            <person name="Cuomo C."/>
            <person name="Litvintseva A."/>
            <person name="Chen Y."/>
            <person name="Heitman J."/>
            <person name="Sun S."/>
            <person name="Springer D."/>
            <person name="Dromer F."/>
            <person name="Young S.K."/>
            <person name="Zeng Q."/>
            <person name="Gargeya S."/>
            <person name="Fitzgerald M."/>
            <person name="Abouelleil A."/>
            <person name="Alvarado L."/>
            <person name="Berlin A.M."/>
            <person name="Chapman S.B."/>
            <person name="Dewar J."/>
            <person name="Goldberg J."/>
            <person name="Griggs A."/>
            <person name="Gujja S."/>
            <person name="Hansen M."/>
            <person name="Howarth C."/>
            <person name="Imamovic A."/>
            <person name="Larimer J."/>
            <person name="McCowan C."/>
            <person name="Murphy C."/>
            <person name="Pearson M."/>
            <person name="Priest M."/>
            <person name="Roberts A."/>
            <person name="Saif S."/>
            <person name="Shea T."/>
            <person name="Sykes S."/>
            <person name="Wortman J."/>
            <person name="Nusbaum C."/>
            <person name="Birren B."/>
        </authorList>
    </citation>
    <scope>NUCLEOTIDE SEQUENCE</scope>
    <source>
        <strain evidence="5">CBS 10737</strain>
    </source>
</reference>
<dbReference type="EMBL" id="KI894009">
    <property type="protein sequence ID" value="OCF50636.1"/>
    <property type="molecule type" value="Genomic_DNA"/>
</dbReference>
<dbReference type="InterPro" id="IPR014729">
    <property type="entry name" value="Rossmann-like_a/b/a_fold"/>
</dbReference>
<dbReference type="AlphaFoldDB" id="A0A1B9I543"/>
<dbReference type="GO" id="GO:0032447">
    <property type="term" value="P:protein urmylation"/>
    <property type="evidence" value="ECO:0007669"/>
    <property type="project" value="UniProtKB-UniRule"/>
</dbReference>
<dbReference type="UniPathway" id="UPA00988"/>
<dbReference type="InterPro" id="IPR019407">
    <property type="entry name" value="CTU2"/>
</dbReference>
<keyword evidence="1 3" id="KW-0963">Cytoplasm</keyword>
<dbReference type="HAMAP" id="MF_03054">
    <property type="entry name" value="CTU2"/>
    <property type="match status" value="1"/>
</dbReference>
<evidence type="ECO:0000256" key="2">
    <source>
        <dbReference type="ARBA" id="ARBA00022694"/>
    </source>
</evidence>
<dbReference type="PANTHER" id="PTHR20882:SF14">
    <property type="entry name" value="CYTOPLASMIC TRNA 2-THIOLATION PROTEIN 2"/>
    <property type="match status" value="1"/>
</dbReference>
<reference evidence="5" key="4">
    <citation type="submission" date="2024-02" db="EMBL/GenBank/DDBJ databases">
        <title>Comparative genomics of Cryptococcus and Kwoniella reveals pathogenesis evolution and contrasting modes of karyotype evolution via chromosome fusion or intercentromeric recombination.</title>
        <authorList>
            <person name="Coelho M.A."/>
            <person name="David-Palma M."/>
            <person name="Shea T."/>
            <person name="Bowers K."/>
            <person name="McGinley-Smith S."/>
            <person name="Mohammad A.W."/>
            <person name="Gnirke A."/>
            <person name="Yurkov A.M."/>
            <person name="Nowrousian M."/>
            <person name="Sun S."/>
            <person name="Cuomo C.A."/>
            <person name="Heitman J."/>
        </authorList>
    </citation>
    <scope>NUCLEOTIDE SEQUENCE</scope>
    <source>
        <strain evidence="5">CBS 10737</strain>
    </source>
</reference>
<dbReference type="KEGG" id="kpin:30171059"/>
<dbReference type="GeneID" id="30171059"/>
<dbReference type="Proteomes" id="UP000094020">
    <property type="component" value="Chromosome 3"/>
</dbReference>
<comment type="pathway">
    <text evidence="3">tRNA modification; 5-methoxycarbonylmethyl-2-thiouridine-tRNA biosynthesis.</text>
</comment>
<comment type="function">
    <text evidence="3">Plays a central role in 2-thiolation of mcm(5)S(2)U at tRNA wobble positions of tRNA(Lys), tRNA(Glu) and tRNA(Gln). May act by forming a heterodimer with NCS6 that ligates sulfur from thiocarboxylated URM1 onto the uridine of tRNAs at wobble position. Prior mcm(5) tRNA modification by the elongator complex is required for 2-thiolation. May also be involved in protein urmylation.</text>
</comment>
<reference evidence="4" key="1">
    <citation type="submission" date="2013-07" db="EMBL/GenBank/DDBJ databases">
        <title>The Genome Sequence of Cryptococcus pinus CBS10737.</title>
        <authorList>
            <consortium name="The Broad Institute Genome Sequencing Platform"/>
            <person name="Cuomo C."/>
            <person name="Litvintseva A."/>
            <person name="Chen Y."/>
            <person name="Heitman J."/>
            <person name="Sun S."/>
            <person name="Springer D."/>
            <person name="Dromer F."/>
            <person name="Young S.K."/>
            <person name="Zeng Q."/>
            <person name="Gargeya S."/>
            <person name="Fitzgerald M."/>
            <person name="Abouelleil A."/>
            <person name="Alvarado L."/>
            <person name="Berlin A.M."/>
            <person name="Chapman S.B."/>
            <person name="Dewar J."/>
            <person name="Goldberg J."/>
            <person name="Griggs A."/>
            <person name="Gujja S."/>
            <person name="Hansen M."/>
            <person name="Howarth C."/>
            <person name="Imamovic A."/>
            <person name="Larimer J."/>
            <person name="McCowan C."/>
            <person name="Murphy C."/>
            <person name="Pearson M."/>
            <person name="Priest M."/>
            <person name="Roberts A."/>
            <person name="Saif S."/>
            <person name="Shea T."/>
            <person name="Sykes S."/>
            <person name="Wortman J."/>
            <person name="Nusbaum C."/>
            <person name="Birren B."/>
        </authorList>
    </citation>
    <scope>NUCLEOTIDE SEQUENCE [LARGE SCALE GENOMIC DNA]</scope>
    <source>
        <strain evidence="4">CBS 10737</strain>
    </source>
</reference>
<dbReference type="PANTHER" id="PTHR20882">
    <property type="entry name" value="CYTOPLASMIC TRNA 2-THIOLATION PROTEIN 2"/>
    <property type="match status" value="1"/>
</dbReference>
<protein>
    <recommendedName>
        <fullName evidence="3">Cytoplasmic tRNA 2-thiolation protein 2</fullName>
    </recommendedName>
</protein>
<evidence type="ECO:0000313" key="4">
    <source>
        <dbReference type="EMBL" id="OCF50636.1"/>
    </source>
</evidence>
<dbReference type="RefSeq" id="XP_019011855.1">
    <property type="nucleotide sequence ID" value="XM_019154452.1"/>
</dbReference>
<keyword evidence="2 3" id="KW-0819">tRNA processing</keyword>
<dbReference type="GO" id="GO:0000049">
    <property type="term" value="F:tRNA binding"/>
    <property type="evidence" value="ECO:0007669"/>
    <property type="project" value="InterPro"/>
</dbReference>
<evidence type="ECO:0000313" key="5">
    <source>
        <dbReference type="EMBL" id="WWC68416.1"/>
    </source>
</evidence>
<reference evidence="4" key="3">
    <citation type="submission" date="2016-07" db="EMBL/GenBank/DDBJ databases">
        <title>Evolution of pathogenesis and genome organization in the Tremellales.</title>
        <authorList>
            <person name="Cuomo C."/>
            <person name="Litvintseva A."/>
            <person name="Heitman J."/>
            <person name="Chen Y."/>
            <person name="Sun S."/>
            <person name="Springer D."/>
            <person name="Dromer F."/>
            <person name="Young S."/>
            <person name="Zeng Q."/>
            <person name="Chapman S."/>
            <person name="Gujja S."/>
            <person name="Saif S."/>
            <person name="Birren B."/>
        </authorList>
    </citation>
    <scope>NUCLEOTIDE SEQUENCE</scope>
    <source>
        <strain evidence="4">CBS 10737</strain>
    </source>
</reference>
<evidence type="ECO:0000313" key="6">
    <source>
        <dbReference type="Proteomes" id="UP000094020"/>
    </source>
</evidence>
<accession>A0A1B9I543</accession>
<dbReference type="GO" id="GO:0016783">
    <property type="term" value="F:sulfurtransferase activity"/>
    <property type="evidence" value="ECO:0007669"/>
    <property type="project" value="TreeGrafter"/>
</dbReference>
<name>A0A1B9I543_9TREE</name>
<dbReference type="Pfam" id="PF10288">
    <property type="entry name" value="CTU2"/>
    <property type="match status" value="1"/>
</dbReference>
<comment type="similarity">
    <text evidence="3">Belongs to the CTU2/NCS2 family.</text>
</comment>
<evidence type="ECO:0000256" key="3">
    <source>
        <dbReference type="HAMAP-Rule" id="MF_03054"/>
    </source>
</evidence>
<proteinExistence type="inferred from homology"/>
<gene>
    <name evidence="3" type="primary">NCS2</name>
    <name evidence="3" type="synonym">CTU2</name>
    <name evidence="4" type="ORF">I206_02690</name>
    <name evidence="5" type="ORF">I206_102343</name>
</gene>
<organism evidence="4">
    <name type="scientific">Kwoniella pini CBS 10737</name>
    <dbReference type="NCBI Taxonomy" id="1296096"/>
    <lineage>
        <taxon>Eukaryota</taxon>
        <taxon>Fungi</taxon>
        <taxon>Dikarya</taxon>
        <taxon>Basidiomycota</taxon>
        <taxon>Agaricomycotina</taxon>
        <taxon>Tremellomycetes</taxon>
        <taxon>Tremellales</taxon>
        <taxon>Cryptococcaceae</taxon>
        <taxon>Kwoniella</taxon>
    </lineage>
</organism>